<feature type="region of interest" description="Disordered" evidence="1">
    <location>
        <begin position="929"/>
        <end position="964"/>
    </location>
</feature>
<feature type="compositionally biased region" description="Polar residues" evidence="1">
    <location>
        <begin position="830"/>
        <end position="850"/>
    </location>
</feature>
<dbReference type="SMART" id="SM00153">
    <property type="entry name" value="VHP"/>
    <property type="match status" value="1"/>
</dbReference>
<reference evidence="3 4" key="1">
    <citation type="submission" date="2016-09" db="EMBL/GenBank/DDBJ databases">
        <title>Extensive genetic diversity and differential bi-allelic expression allows diatom success in the polar Southern Ocean.</title>
        <authorList>
            <consortium name="DOE Joint Genome Institute"/>
            <person name="Mock T."/>
            <person name="Otillar R.P."/>
            <person name="Strauss J."/>
            <person name="Dupont C."/>
            <person name="Frickenhaus S."/>
            <person name="Maumus F."/>
            <person name="Mcmullan M."/>
            <person name="Sanges R."/>
            <person name="Schmutz J."/>
            <person name="Toseland A."/>
            <person name="Valas R."/>
            <person name="Veluchamy A."/>
            <person name="Ward B.J."/>
            <person name="Allen A."/>
            <person name="Barry K."/>
            <person name="Falciatore A."/>
            <person name="Ferrante M."/>
            <person name="Fortunato A.E."/>
            <person name="Gloeckner G."/>
            <person name="Gruber A."/>
            <person name="Hipkin R."/>
            <person name="Janech M."/>
            <person name="Kroth P."/>
            <person name="Leese F."/>
            <person name="Lindquist E."/>
            <person name="Lyon B.R."/>
            <person name="Martin J."/>
            <person name="Mayer C."/>
            <person name="Parker M."/>
            <person name="Quesneville H."/>
            <person name="Raymond J."/>
            <person name="Uhlig C."/>
            <person name="Valentin K.U."/>
            <person name="Worden A.Z."/>
            <person name="Armbrust E.V."/>
            <person name="Bowler C."/>
            <person name="Green B."/>
            <person name="Moulton V."/>
            <person name="Van Oosterhout C."/>
            <person name="Grigoriev I."/>
        </authorList>
    </citation>
    <scope>NUCLEOTIDE SEQUENCE [LARGE SCALE GENOMIC DNA]</scope>
    <source>
        <strain evidence="3 4">CCMP1102</strain>
    </source>
</reference>
<feature type="region of interest" description="Disordered" evidence="1">
    <location>
        <begin position="223"/>
        <end position="247"/>
    </location>
</feature>
<evidence type="ECO:0000313" key="4">
    <source>
        <dbReference type="Proteomes" id="UP000095751"/>
    </source>
</evidence>
<feature type="region of interest" description="Disordered" evidence="1">
    <location>
        <begin position="689"/>
        <end position="851"/>
    </location>
</feature>
<dbReference type="InParanoid" id="A0A1E7F401"/>
<accession>A0A1E7F401</accession>
<dbReference type="Pfam" id="PF02209">
    <property type="entry name" value="VHP"/>
    <property type="match status" value="1"/>
</dbReference>
<dbReference type="KEGG" id="fcy:FRACYDRAFT_244184"/>
<sequence>MNTEFYNSNQFKAIMSSLAQVASEEENQNHHPTTADYVVDPFADGIILCATTTTTTEPMMTDEGTTTTSTATPVIMVDEEQEPTTSTTTVVVPSTSTEEEDEKENNNKIIEYPDGHQLTLKGGGGGGGVDNGGGGPLDSSSSSTGHTCANTTVEYEEEEENSASSSFLSLSSSSSFLSSSHNEGNNNNNNVAIDKKKKEGDKEQELLELDEVVVEEGGIVIDPAVPSPTHVDETFPPAADTRGGEVEVGESKIMVPDAPPPPTEEKEVEEVEEYNNILHATPPSPSSTIKSNDNEQVGVVIVDTVPDVDVDVDAAAHALSVEEDGNNVKPTEEGAVPNEVVQEKNKNKIPSAAEQMVSLLWASSSKSNTEVPAAATTSATTTTTTTTTTSCSSTDEVYDSFADGGDVMVCNNENQQQFEKAEGEKEDNNYEIVEGIVIDEDNANEGGILFSTTIENIDDDDDDDDDESIEEITIADEVEEYNDEDDGMSVSTPGEFFGITAHIEVSSDFMTTTNNDNHYHHDGRSYDEITADDCELYDENTIDDEVVVDEDTNDGDDGDDIPDRVVNDSDVVVLNDIPKNNSNSNPEMKGIEEIVVDPDPDLDDPSFDDDDDLVDVAAAKEGADGEQKEVEKVALVVEDAPMEEEQDENNTTLLALPPSTIQTIDDNEQAEDDTPLSINTAPDDYVDAAAKEGGEEDSVAPLVKSDIEEETTNDNTLESQPSIKMTNDVDDEEESVDDKPKHSMTMKIGKKDGDELQEEEEEEEVNHDKVPNNNDKTMNVKNDDDDQKQKGVVAEGTSTTTTTALDDELPSPSPLTPTMSIAERMKKMFDSSSPDEPSMAFGNNSDNKSISIAKPTCTSVVKKAMESTSTFSTASAFTDDDNGINNTIVQKVDKNEKKPNDKVLVPKVAGEKKIPSAAEQMVSVLWASSSKSKKVPAAASNTTMSCSGTEVDPSDGGNSGESDTIVQLDSTSTDLVKLDAQGDDTIVVAEEDVTASQKENIDENRIVIDDDCSGPATAVADSTSLPITASQSKQKDAVFDLAIVCNSTNSGPPVADATSRKKNKLSDRLNMFDSPTNSKSNAGNIPPAFTNKQPSWRKEKPSTNISKAGGADNKPLVVVNKTSQEEKVVTDVEKSSPSATSTVCHDKELLVEHIVSLLNESGRMQNKNLLASRIVSLLGGDDEVIGGMMVKSVMATTNNKYYSTDSLDTTPHSSRSRFDDGSLKVTTRKNLTVRTNIDEEEVEADEADAYILRKKDSFKDPGLKKMRNDSLEQKEKLRRCDDPDSISMRKMKRFSIKGLKLKRSESTAKENADEQQQQRPEEQKSTSSLSPVAIDGNNNRNDALLAEKVMARIWPKDKVRPSPSSKVSNCPMKKTPSTKKLGDRLKMFDCPLPEASSSPSWSSSSSSPRSGYTTSSFKINSPNNEKTTATSNITTLSTKDDSATASSIIFLASSITERNEISRNTLKKLSSFQRLWRRVNKSKKNTSAKDCSGSVSSLSSTASLPTSKPMTNSEPPTPTTTNNKKIIVGNNNGVNNEVYYTLDDFEQKRHGEIDMERWEYYLHDEEFQKCFNGLTKEQFYLQPKWKQDKQKWKLRVAF</sequence>
<feature type="region of interest" description="Disordered" evidence="1">
    <location>
        <begin position="1259"/>
        <end position="1340"/>
    </location>
</feature>
<feature type="compositionally biased region" description="Basic and acidic residues" evidence="1">
    <location>
        <begin position="1259"/>
        <end position="1282"/>
    </location>
</feature>
<dbReference type="InterPro" id="IPR003128">
    <property type="entry name" value="Villin_headpiece"/>
</dbReference>
<feature type="domain" description="HP" evidence="2">
    <location>
        <begin position="1534"/>
        <end position="1597"/>
    </location>
</feature>
<protein>
    <recommendedName>
        <fullName evidence="2">HP domain-containing protein</fullName>
    </recommendedName>
</protein>
<evidence type="ECO:0000313" key="3">
    <source>
        <dbReference type="EMBL" id="OEU12911.1"/>
    </source>
</evidence>
<feature type="compositionally biased region" description="Polar residues" evidence="1">
    <location>
        <begin position="771"/>
        <end position="780"/>
    </location>
</feature>
<evidence type="ECO:0000259" key="2">
    <source>
        <dbReference type="PROSITE" id="PS51089"/>
    </source>
</evidence>
<organism evidence="3 4">
    <name type="scientific">Fragilariopsis cylindrus CCMP1102</name>
    <dbReference type="NCBI Taxonomy" id="635003"/>
    <lineage>
        <taxon>Eukaryota</taxon>
        <taxon>Sar</taxon>
        <taxon>Stramenopiles</taxon>
        <taxon>Ochrophyta</taxon>
        <taxon>Bacillariophyta</taxon>
        <taxon>Bacillariophyceae</taxon>
        <taxon>Bacillariophycidae</taxon>
        <taxon>Bacillariales</taxon>
        <taxon>Bacillariaceae</taxon>
        <taxon>Fragilariopsis</taxon>
    </lineage>
</organism>
<dbReference type="OrthoDB" id="53989at2759"/>
<dbReference type="PROSITE" id="PS51089">
    <property type="entry name" value="HP"/>
    <property type="match status" value="1"/>
</dbReference>
<dbReference type="InterPro" id="IPR036886">
    <property type="entry name" value="Villin_headpiece_dom_sf"/>
</dbReference>
<gene>
    <name evidence="3" type="ORF">FRACYDRAFT_244184</name>
</gene>
<name>A0A1E7F401_9STRA</name>
<feature type="compositionally biased region" description="Polar residues" evidence="1">
    <location>
        <begin position="1325"/>
        <end position="1340"/>
    </location>
</feature>
<feature type="compositionally biased region" description="Acidic residues" evidence="1">
    <location>
        <begin position="755"/>
        <end position="765"/>
    </location>
</feature>
<feature type="region of interest" description="Disordered" evidence="1">
    <location>
        <begin position="540"/>
        <end position="610"/>
    </location>
</feature>
<feature type="compositionally biased region" description="Acidic residues" evidence="1">
    <location>
        <begin position="594"/>
        <end position="610"/>
    </location>
</feature>
<feature type="compositionally biased region" description="Low complexity" evidence="1">
    <location>
        <begin position="1492"/>
        <end position="1528"/>
    </location>
</feature>
<dbReference type="Gene3D" id="1.10.950.10">
    <property type="entry name" value="Villin headpiece domain"/>
    <property type="match status" value="1"/>
</dbReference>
<feature type="region of interest" description="Disordered" evidence="1">
    <location>
        <begin position="1355"/>
        <end position="1431"/>
    </location>
</feature>
<dbReference type="Proteomes" id="UP000095751">
    <property type="component" value="Unassembled WGS sequence"/>
</dbReference>
<proteinExistence type="predicted"/>
<feature type="compositionally biased region" description="Low complexity" evidence="1">
    <location>
        <begin position="83"/>
        <end position="96"/>
    </location>
</feature>
<feature type="compositionally biased region" description="Polar residues" evidence="1">
    <location>
        <begin position="1417"/>
        <end position="1426"/>
    </location>
</feature>
<feature type="compositionally biased region" description="Basic and acidic residues" evidence="1">
    <location>
        <begin position="1302"/>
        <end position="1312"/>
    </location>
</feature>
<feature type="compositionally biased region" description="Low complexity" evidence="1">
    <location>
        <begin position="929"/>
        <end position="940"/>
    </location>
</feature>
<evidence type="ECO:0000256" key="1">
    <source>
        <dbReference type="SAM" id="MobiDB-lite"/>
    </source>
</evidence>
<dbReference type="GO" id="GO:0003779">
    <property type="term" value="F:actin binding"/>
    <property type="evidence" value="ECO:0007669"/>
    <property type="project" value="InterPro"/>
</dbReference>
<feature type="region of interest" description="Disordered" evidence="1">
    <location>
        <begin position="80"/>
        <end position="199"/>
    </location>
</feature>
<feature type="region of interest" description="Disordered" evidence="1">
    <location>
        <begin position="1483"/>
        <end position="1528"/>
    </location>
</feature>
<feature type="compositionally biased region" description="Polar residues" evidence="1">
    <location>
        <begin position="713"/>
        <end position="725"/>
    </location>
</feature>
<feature type="compositionally biased region" description="Polar residues" evidence="1">
    <location>
        <begin position="1074"/>
        <end position="1083"/>
    </location>
</feature>
<keyword evidence="4" id="KW-1185">Reference proteome</keyword>
<feature type="compositionally biased region" description="Acidic residues" evidence="1">
    <location>
        <begin position="540"/>
        <end position="560"/>
    </location>
</feature>
<feature type="compositionally biased region" description="Gly residues" evidence="1">
    <location>
        <begin position="121"/>
        <end position="136"/>
    </location>
</feature>
<dbReference type="GO" id="GO:0007010">
    <property type="term" value="P:cytoskeleton organization"/>
    <property type="evidence" value="ECO:0007669"/>
    <property type="project" value="InterPro"/>
</dbReference>
<dbReference type="EMBL" id="KV784364">
    <property type="protein sequence ID" value="OEU12911.1"/>
    <property type="molecule type" value="Genomic_DNA"/>
</dbReference>
<dbReference type="SUPFAM" id="SSF47050">
    <property type="entry name" value="VHP, Villin headpiece domain"/>
    <property type="match status" value="1"/>
</dbReference>
<feature type="compositionally biased region" description="Low complexity" evidence="1">
    <location>
        <begin position="1396"/>
        <end position="1416"/>
    </location>
</feature>
<feature type="region of interest" description="Disordered" evidence="1">
    <location>
        <begin position="1074"/>
        <end position="1112"/>
    </location>
</feature>
<feature type="compositionally biased region" description="Low complexity" evidence="1">
    <location>
        <begin position="164"/>
        <end position="190"/>
    </location>
</feature>
<feature type="compositionally biased region" description="Basic residues" evidence="1">
    <location>
        <begin position="1289"/>
        <end position="1301"/>
    </location>
</feature>